<keyword evidence="1" id="KW-0961">Cell wall biogenesis/degradation</keyword>
<keyword evidence="5" id="KW-1185">Reference proteome</keyword>
<keyword evidence="1" id="KW-0133">Cell shape</keyword>
<comment type="caution">
    <text evidence="4">The sequence shown here is derived from an EMBL/GenBank/DDBJ whole genome shotgun (WGS) entry which is preliminary data.</text>
</comment>
<accession>A0ABU1XRR0</accession>
<evidence type="ECO:0000259" key="2">
    <source>
        <dbReference type="Pfam" id="PF26298"/>
    </source>
</evidence>
<protein>
    <recommendedName>
        <fullName evidence="1">UDP-N-acetyl-alpha-D-muramoyl-L-alanyl-L-glutamate epimerase</fullName>
        <ecNumber evidence="1">5.1.1.23</ecNumber>
    </recommendedName>
    <alternativeName>
        <fullName evidence="1">UDP-MurNAc-L-Ala-L-Glu epimerase</fullName>
    </alternativeName>
</protein>
<keyword evidence="1" id="KW-0132">Cell division</keyword>
<comment type="catalytic activity">
    <reaction evidence="1">
        <text>UDP-N-acetyl-alpha-D-muramoyl-L-alanyl-L-glutamate + ATP + H2O = UDP-N-acetyl-alpha-D-muramoyl-L-alanyl-D-glutamate + AMP + diphosphate + H(+)</text>
        <dbReference type="Rhea" id="RHEA:58812"/>
        <dbReference type="ChEBI" id="CHEBI:15377"/>
        <dbReference type="ChEBI" id="CHEBI:15378"/>
        <dbReference type="ChEBI" id="CHEBI:30616"/>
        <dbReference type="ChEBI" id="CHEBI:33019"/>
        <dbReference type="ChEBI" id="CHEBI:83900"/>
        <dbReference type="ChEBI" id="CHEBI:142725"/>
        <dbReference type="ChEBI" id="CHEBI:456215"/>
        <dbReference type="EC" id="5.1.1.23"/>
    </reaction>
</comment>
<evidence type="ECO:0000256" key="1">
    <source>
        <dbReference type="HAMAP-Rule" id="MF_02209"/>
    </source>
</evidence>
<evidence type="ECO:0000313" key="4">
    <source>
        <dbReference type="EMBL" id="MDR7191432.1"/>
    </source>
</evidence>
<dbReference type="InterPro" id="IPR053538">
    <property type="entry name" value="MurL_epimerase"/>
</dbReference>
<dbReference type="NCBIfam" id="NF041275">
    <property type="entry name" value="MurL_Xanthmoales"/>
    <property type="match status" value="1"/>
</dbReference>
<dbReference type="Proteomes" id="UP001256588">
    <property type="component" value="Unassembled WGS sequence"/>
</dbReference>
<proteinExistence type="inferred from homology"/>
<dbReference type="InterPro" id="IPR058740">
    <property type="entry name" value="MurL_N"/>
</dbReference>
<keyword evidence="1" id="KW-0413">Isomerase</keyword>
<dbReference type="EMBL" id="JAVDWO010000001">
    <property type="protein sequence ID" value="MDR7191432.1"/>
    <property type="molecule type" value="Genomic_DNA"/>
</dbReference>
<keyword evidence="1" id="KW-0131">Cell cycle</keyword>
<organism evidence="4 5">
    <name type="scientific">Luteimonas terrae</name>
    <dbReference type="NCBI Taxonomy" id="1530191"/>
    <lineage>
        <taxon>Bacteria</taxon>
        <taxon>Pseudomonadati</taxon>
        <taxon>Pseudomonadota</taxon>
        <taxon>Gammaproteobacteria</taxon>
        <taxon>Lysobacterales</taxon>
        <taxon>Lysobacteraceae</taxon>
        <taxon>Luteimonas</taxon>
    </lineage>
</organism>
<comment type="pathway">
    <text evidence="1">Cell wall biogenesis; peptidoglycan biosynthesis.</text>
</comment>
<reference evidence="4 5" key="1">
    <citation type="submission" date="2023-07" db="EMBL/GenBank/DDBJ databases">
        <title>Sorghum-associated microbial communities from plants grown in Nebraska, USA.</title>
        <authorList>
            <person name="Schachtman D."/>
        </authorList>
    </citation>
    <scope>NUCLEOTIDE SEQUENCE [LARGE SCALE GENOMIC DNA]</scope>
    <source>
        <strain evidence="4 5">4099</strain>
    </source>
</reference>
<dbReference type="InterPro" id="IPR058741">
    <property type="entry name" value="MurL_C"/>
</dbReference>
<dbReference type="HAMAP" id="MF_02209">
    <property type="entry name" value="MurL"/>
    <property type="match status" value="1"/>
</dbReference>
<dbReference type="EC" id="5.1.1.23" evidence="1"/>
<feature type="domain" description="MurL N-terminal" evidence="3">
    <location>
        <begin position="1"/>
        <end position="292"/>
    </location>
</feature>
<comment type="function">
    <text evidence="1">Cell wall formation. Catalyzes epimerization of the terminal L-glutamate in UDP-N-acetyl-alpha-D-muramoyl-L-alanyl-L-glutamate.</text>
</comment>
<evidence type="ECO:0000259" key="3">
    <source>
        <dbReference type="Pfam" id="PF26299"/>
    </source>
</evidence>
<dbReference type="Pfam" id="PF26298">
    <property type="entry name" value="MurL_epimerase_C"/>
    <property type="match status" value="1"/>
</dbReference>
<dbReference type="InterPro" id="IPR043689">
    <property type="entry name" value="MurL"/>
</dbReference>
<keyword evidence="1" id="KW-0573">Peptidoglycan synthesis</keyword>
<evidence type="ECO:0000313" key="5">
    <source>
        <dbReference type="Proteomes" id="UP001256588"/>
    </source>
</evidence>
<sequence>MFVRDSIRAFRFVDCEFNAATGVARLRYAFDDGPELMETVTVPGAPFALDAARLHAATQALRLLHLIAGISYYKAAVPDEVRIDGYAIDAETAALLEDVYVHGLGEFAYRNGLDLHGKIRFPHEPPSPQPLSQGERGSNAPALGLREHALVAIGGGKDSLVSIEALRALGIEQTVSWIGGSQLIRVCAERTGLATLNIGRQIAPELFEYNRQGAWNGHIPVTAINSAILVLAAVLHGVDQVVFSNERSASYGSVIPGTGEVNHQWSKGWAFERAFGDHVQARVAADLQYYSLLRPLSELAVARQFAKTDRYDAHFSSCNRNFHLLGERPVNRWCGICPKCHFVFLALAPFMPKPRLVAIFGRNLLDDASQVPGYDALLEYQDHKPFECVGEGRESRAAMAALAKRPEWREDAIVARFAQLIAPQLNAGELDVAALLVVEDDAHRIPDALWDRLRAHLAA</sequence>
<comment type="similarity">
    <text evidence="1">Belongs to the MurL family.</text>
</comment>
<dbReference type="RefSeq" id="WP_310231636.1">
    <property type="nucleotide sequence ID" value="NZ_JAVDWO010000001.1"/>
</dbReference>
<name>A0ABU1XRR0_9GAMM</name>
<dbReference type="Pfam" id="PF26299">
    <property type="entry name" value="MurL_N"/>
    <property type="match status" value="1"/>
</dbReference>
<feature type="domain" description="MurL C-terminal" evidence="2">
    <location>
        <begin position="315"/>
        <end position="424"/>
    </location>
</feature>
<gene>
    <name evidence="1" type="primary">murL</name>
    <name evidence="4" type="ORF">J2W68_000134</name>
</gene>